<evidence type="ECO:0000313" key="11">
    <source>
        <dbReference type="EMBL" id="JAS13233.1"/>
    </source>
</evidence>
<evidence type="ECO:0000313" key="12">
    <source>
        <dbReference type="EMBL" id="JAS29142.1"/>
    </source>
</evidence>
<dbReference type="FunFam" id="3.30.110.20:FF:000002">
    <property type="entry name" value="Ribonuclease P protein subunit p20"/>
    <property type="match status" value="1"/>
</dbReference>
<organism evidence="12">
    <name type="scientific">Clastoptera arizonana</name>
    <name type="common">Arizona spittle bug</name>
    <dbReference type="NCBI Taxonomy" id="38151"/>
    <lineage>
        <taxon>Eukaryota</taxon>
        <taxon>Metazoa</taxon>
        <taxon>Ecdysozoa</taxon>
        <taxon>Arthropoda</taxon>
        <taxon>Hexapoda</taxon>
        <taxon>Insecta</taxon>
        <taxon>Pterygota</taxon>
        <taxon>Neoptera</taxon>
        <taxon>Paraneoptera</taxon>
        <taxon>Hemiptera</taxon>
        <taxon>Auchenorrhyncha</taxon>
        <taxon>Cercopoidea</taxon>
        <taxon>Clastopteridae</taxon>
        <taxon>Clastoptera</taxon>
    </lineage>
</organism>
<evidence type="ECO:0000256" key="7">
    <source>
        <dbReference type="ARBA" id="ARBA00023242"/>
    </source>
</evidence>
<dbReference type="GO" id="GO:0001682">
    <property type="term" value="P:tRNA 5'-leader removal"/>
    <property type="evidence" value="ECO:0007669"/>
    <property type="project" value="InterPro"/>
</dbReference>
<dbReference type="GO" id="GO:0005655">
    <property type="term" value="C:nucleolar ribonuclease P complex"/>
    <property type="evidence" value="ECO:0007669"/>
    <property type="project" value="InterPro"/>
</dbReference>
<evidence type="ECO:0000256" key="10">
    <source>
        <dbReference type="ARBA" id="ARBA00068472"/>
    </source>
</evidence>
<comment type="function">
    <text evidence="8">Component of ribonuclease P, a ribonucleoprotein complex that generates mature tRNA molecules by cleaving their 5'-ends. Also a component of the MRP ribonuclease complex, which cleaves pre-rRNA sequences.</text>
</comment>
<evidence type="ECO:0000256" key="1">
    <source>
        <dbReference type="ARBA" id="ARBA00004463"/>
    </source>
</evidence>
<keyword evidence="6" id="KW-0819">tRNA processing</keyword>
<protein>
    <recommendedName>
        <fullName evidence="10">Ribonuclease P protein subunit p20</fullName>
    </recommendedName>
</protein>
<evidence type="ECO:0000256" key="8">
    <source>
        <dbReference type="ARBA" id="ARBA00053284"/>
    </source>
</evidence>
<evidence type="ECO:0000256" key="5">
    <source>
        <dbReference type="ARBA" id="ARBA00022552"/>
    </source>
</evidence>
<comment type="subunit">
    <text evidence="9">Component of nuclear RNase P and RNase MRP complexes. RNase P consists of a catalytic RNA moiety and 10 different protein chains; POP1, POP4, POP5, POP7, RPP14, RPP21, RPP25, RPP30, RPP38 and RPP40. Within the RNase P complex, POP1, POP7 and RPP25 form the 'finger' subcomplex, POP5, RPP14, RPP40 and homodimeric RPP30 form the 'palm' subcomplex, and RPP21, POP4 and RPP38 form the 'wrist' subcomplex. All subunits of the RNase P complex interact with the catalytic RNA. Several subunits of RNase P are also part of the RNase MRP complex. RNase MRP consists of a catalytic RNA moiety and about 8 protein subunits; POP1, POP7, RPP25, RPP30, RPP38, RPP40 and possibly also POP4 and POP5. Interacts with SMN1. POP7 forms a heterodimer with RPP25 that binds to the P3 stem loop of the catalytic RNA.</text>
</comment>
<comment type="subcellular location">
    <subcellularLocation>
        <location evidence="1">Cytoplasmic granule</location>
    </subcellularLocation>
    <subcellularLocation>
        <location evidence="2">Nucleus</location>
        <location evidence="2">Nucleolus</location>
    </subcellularLocation>
</comment>
<accession>A0A1B6DTY7</accession>
<name>A0A1B6DTY7_9HEMI</name>
<dbReference type="EMBL" id="GEDC01008156">
    <property type="protein sequence ID" value="JAS29142.1"/>
    <property type="molecule type" value="Transcribed_RNA"/>
</dbReference>
<comment type="similarity">
    <text evidence="3">Belongs to the histone-like Alba family.</text>
</comment>
<dbReference type="GO" id="GO:0003676">
    <property type="term" value="F:nucleic acid binding"/>
    <property type="evidence" value="ECO:0007669"/>
    <property type="project" value="InterPro"/>
</dbReference>
<dbReference type="PANTHER" id="PTHR15314:SF1">
    <property type="entry name" value="RIBONUCLEASE P PROTEIN SUBUNIT P20"/>
    <property type="match status" value="1"/>
</dbReference>
<dbReference type="InterPro" id="IPR036882">
    <property type="entry name" value="Alba-like_dom_sf"/>
</dbReference>
<proteinExistence type="inferred from homology"/>
<gene>
    <name evidence="11" type="ORF">g.43046</name>
    <name evidence="12" type="ORF">g.43048</name>
</gene>
<dbReference type="SUPFAM" id="SSF82704">
    <property type="entry name" value="AlbA-like"/>
    <property type="match status" value="1"/>
</dbReference>
<dbReference type="GO" id="GO:0000172">
    <property type="term" value="C:ribonuclease MRP complex"/>
    <property type="evidence" value="ECO:0007669"/>
    <property type="project" value="InterPro"/>
</dbReference>
<keyword evidence="4" id="KW-0963">Cytoplasm</keyword>
<feature type="non-terminal residue" evidence="12">
    <location>
        <position position="1"/>
    </location>
</feature>
<evidence type="ECO:0000256" key="9">
    <source>
        <dbReference type="ARBA" id="ARBA00064615"/>
    </source>
</evidence>
<dbReference type="GO" id="GO:0006364">
    <property type="term" value="P:rRNA processing"/>
    <property type="evidence" value="ECO:0007669"/>
    <property type="project" value="UniProtKB-KW"/>
</dbReference>
<dbReference type="InterPro" id="IPR014612">
    <property type="entry name" value="Pop7/Rpp20"/>
</dbReference>
<dbReference type="AlphaFoldDB" id="A0A1B6DTY7"/>
<evidence type="ECO:0000256" key="2">
    <source>
        <dbReference type="ARBA" id="ARBA00004604"/>
    </source>
</evidence>
<sequence length="160" mass="18101">VFAPPLCRCSMADNTPLPHCAKEVKIRSLNNKKNNFKNFNSRHIFQKRCPPRETKRKNDIYVTNKSNFKAQLDHCLKLIGNGENEIVLHGLGASVPRTINLALQLFEKLHGTFQLYTETGTVSLVDDFEPITDNAEADSQPRQNSSIHIRIIRTALFGAQ</sequence>
<evidence type="ECO:0000256" key="4">
    <source>
        <dbReference type="ARBA" id="ARBA00022490"/>
    </source>
</evidence>
<keyword evidence="5" id="KW-0698">rRNA processing</keyword>
<evidence type="ECO:0000256" key="3">
    <source>
        <dbReference type="ARBA" id="ARBA00008018"/>
    </source>
</evidence>
<reference evidence="12" key="1">
    <citation type="submission" date="2015-12" db="EMBL/GenBank/DDBJ databases">
        <title>De novo transcriptome assembly of four potential Pierce s Disease insect vectors from Arizona vineyards.</title>
        <authorList>
            <person name="Tassone E.E."/>
        </authorList>
    </citation>
    <scope>NUCLEOTIDE SEQUENCE</scope>
</reference>
<evidence type="ECO:0000256" key="6">
    <source>
        <dbReference type="ARBA" id="ARBA00022694"/>
    </source>
</evidence>
<dbReference type="PANTHER" id="PTHR15314">
    <property type="entry name" value="RIBONUCLEASE P PROTEIN SUBUNIT P20"/>
    <property type="match status" value="1"/>
</dbReference>
<dbReference type="EMBL" id="GEDC01024065">
    <property type="protein sequence ID" value="JAS13233.1"/>
    <property type="molecule type" value="Transcribed_RNA"/>
</dbReference>
<dbReference type="Pfam" id="PF12328">
    <property type="entry name" value="Rpp20"/>
    <property type="match status" value="1"/>
</dbReference>
<keyword evidence="7" id="KW-0539">Nucleus</keyword>
<dbReference type="Gene3D" id="3.30.110.20">
    <property type="entry name" value="Alba-like domain"/>
    <property type="match status" value="1"/>
</dbReference>